<dbReference type="SUPFAM" id="SSF51306">
    <property type="entry name" value="LexA/Signal peptidase"/>
    <property type="match status" value="1"/>
</dbReference>
<dbReference type="NCBIfam" id="TIGR02227">
    <property type="entry name" value="sigpep_I_bact"/>
    <property type="match status" value="1"/>
</dbReference>
<keyword evidence="6 8" id="KW-0378">Hydrolase</keyword>
<reference evidence="12 13" key="1">
    <citation type="submission" date="2015-01" db="EMBL/GenBank/DDBJ databases">
        <title>Paenibacillus swuensis/DY6/whole genome sequencing.</title>
        <authorList>
            <person name="Kim M.K."/>
            <person name="Srinivasan S."/>
            <person name="Lee J.-J."/>
        </authorList>
    </citation>
    <scope>NUCLEOTIDE SEQUENCE [LARGE SCALE GENOMIC DNA]</scope>
    <source>
        <strain evidence="12 13">DY6</strain>
    </source>
</reference>
<keyword evidence="13" id="KW-1185">Reference proteome</keyword>
<dbReference type="PROSITE" id="PS00760">
    <property type="entry name" value="SPASE_I_2"/>
    <property type="match status" value="1"/>
</dbReference>
<evidence type="ECO:0000256" key="8">
    <source>
        <dbReference type="RuleBase" id="RU003993"/>
    </source>
</evidence>
<evidence type="ECO:0000256" key="3">
    <source>
        <dbReference type="ARBA" id="ARBA00009370"/>
    </source>
</evidence>
<dbReference type="Gene3D" id="2.10.109.10">
    <property type="entry name" value="Umud Fragment, subunit A"/>
    <property type="match status" value="1"/>
</dbReference>
<dbReference type="AlphaFoldDB" id="A0A172TEF4"/>
<dbReference type="Pfam" id="PF10502">
    <property type="entry name" value="Peptidase_S26"/>
    <property type="match status" value="1"/>
</dbReference>
<evidence type="ECO:0000256" key="9">
    <source>
        <dbReference type="RuleBase" id="RU362042"/>
    </source>
</evidence>
<comment type="subcellular location">
    <subcellularLocation>
        <location evidence="2">Cell membrane</location>
        <topology evidence="2">Single-pass type II membrane protein</topology>
    </subcellularLocation>
    <subcellularLocation>
        <location evidence="9">Membrane</location>
        <topology evidence="9">Single-pass type II membrane protein</topology>
    </subcellularLocation>
</comment>
<dbReference type="PANTHER" id="PTHR43390">
    <property type="entry name" value="SIGNAL PEPTIDASE I"/>
    <property type="match status" value="1"/>
</dbReference>
<dbReference type="STRING" id="1178515.SY83_02795"/>
<keyword evidence="8" id="KW-1133">Transmembrane helix</keyword>
<evidence type="ECO:0000256" key="2">
    <source>
        <dbReference type="ARBA" id="ARBA00004401"/>
    </source>
</evidence>
<feature type="compositionally biased region" description="Polar residues" evidence="10">
    <location>
        <begin position="11"/>
        <end position="20"/>
    </location>
</feature>
<evidence type="ECO:0000313" key="12">
    <source>
        <dbReference type="EMBL" id="ANE45428.1"/>
    </source>
</evidence>
<organism evidence="12 13">
    <name type="scientific">Paenibacillus swuensis</name>
    <dbReference type="NCBI Taxonomy" id="1178515"/>
    <lineage>
        <taxon>Bacteria</taxon>
        <taxon>Bacillati</taxon>
        <taxon>Bacillota</taxon>
        <taxon>Bacilli</taxon>
        <taxon>Bacillales</taxon>
        <taxon>Paenibacillaceae</taxon>
        <taxon>Paenibacillus</taxon>
    </lineage>
</organism>
<dbReference type="GO" id="GO:0009003">
    <property type="term" value="F:signal peptidase activity"/>
    <property type="evidence" value="ECO:0007669"/>
    <property type="project" value="UniProtKB-EC"/>
</dbReference>
<evidence type="ECO:0000256" key="10">
    <source>
        <dbReference type="SAM" id="MobiDB-lite"/>
    </source>
</evidence>
<sequence length="200" mass="22292">MDYRPADGAEQLQSAEETPSAQSGKYGALKSAAEWIQSIGFALLLVIALHLFVFNLSTVLGHSMEPTLKEKEWLFVNKMVYLWDGPSRGDVVILEDPSPADPKKKFLVKRVIGLPGDSIEIADHRVMVNGVTTMEHYTDTVVEGNDVPPMTVPNGHYFVMGDNRHLYASKDSRFFGPVSEELIKGRADFILWPMRQIGSL</sequence>
<dbReference type="OrthoDB" id="9802919at2"/>
<comment type="similarity">
    <text evidence="3 9">Belongs to the peptidase S26 family.</text>
</comment>
<dbReference type="EMBL" id="CP011388">
    <property type="protein sequence ID" value="ANE45428.1"/>
    <property type="molecule type" value="Genomic_DNA"/>
</dbReference>
<feature type="active site" evidence="7">
    <location>
        <position position="63"/>
    </location>
</feature>
<evidence type="ECO:0000256" key="1">
    <source>
        <dbReference type="ARBA" id="ARBA00000677"/>
    </source>
</evidence>
<keyword evidence="5 8" id="KW-0645">Protease</keyword>
<evidence type="ECO:0000256" key="4">
    <source>
        <dbReference type="ARBA" id="ARBA00013208"/>
    </source>
</evidence>
<dbReference type="InterPro" id="IPR019757">
    <property type="entry name" value="Pept_S26A_signal_pept_1_Lys-AS"/>
</dbReference>
<feature type="region of interest" description="Disordered" evidence="10">
    <location>
        <begin position="1"/>
        <end position="20"/>
    </location>
</feature>
<feature type="active site" evidence="7">
    <location>
        <position position="109"/>
    </location>
</feature>
<dbReference type="GO" id="GO:0005886">
    <property type="term" value="C:plasma membrane"/>
    <property type="evidence" value="ECO:0007669"/>
    <property type="project" value="UniProtKB-SubCell"/>
</dbReference>
<evidence type="ECO:0000256" key="6">
    <source>
        <dbReference type="ARBA" id="ARBA00022801"/>
    </source>
</evidence>
<dbReference type="CDD" id="cd06530">
    <property type="entry name" value="S26_SPase_I"/>
    <property type="match status" value="1"/>
</dbReference>
<keyword evidence="8" id="KW-0472">Membrane</keyword>
<evidence type="ECO:0000256" key="7">
    <source>
        <dbReference type="PIRSR" id="PIRSR600223-1"/>
    </source>
</evidence>
<evidence type="ECO:0000313" key="13">
    <source>
        <dbReference type="Proteomes" id="UP000076927"/>
    </source>
</evidence>
<dbReference type="EC" id="3.4.21.89" evidence="4 8"/>
<proteinExistence type="inferred from homology"/>
<dbReference type="KEGG" id="pswu:SY83_02795"/>
<comment type="catalytic activity">
    <reaction evidence="1 8">
        <text>Cleavage of hydrophobic, N-terminal signal or leader sequences from secreted and periplasmic proteins.</text>
        <dbReference type="EC" id="3.4.21.89"/>
    </reaction>
</comment>
<dbReference type="PRINTS" id="PR00727">
    <property type="entry name" value="LEADERPTASE"/>
</dbReference>
<dbReference type="GO" id="GO:0006465">
    <property type="term" value="P:signal peptide processing"/>
    <property type="evidence" value="ECO:0007669"/>
    <property type="project" value="InterPro"/>
</dbReference>
<dbReference type="InterPro" id="IPR036286">
    <property type="entry name" value="LexA/Signal_pep-like_sf"/>
</dbReference>
<dbReference type="RefSeq" id="WP_068604059.1">
    <property type="nucleotide sequence ID" value="NZ_CP011388.1"/>
</dbReference>
<feature type="transmembrane region" description="Helical" evidence="8">
    <location>
        <begin position="35"/>
        <end position="54"/>
    </location>
</feature>
<feature type="domain" description="Peptidase S26" evidence="11">
    <location>
        <begin position="33"/>
        <end position="192"/>
    </location>
</feature>
<dbReference type="PATRIC" id="fig|1178515.4.peg.543"/>
<dbReference type="InterPro" id="IPR000223">
    <property type="entry name" value="Pept_S26A_signal_pept_1"/>
</dbReference>
<dbReference type="InterPro" id="IPR019756">
    <property type="entry name" value="Pept_S26A_signal_pept_1_Ser-AS"/>
</dbReference>
<gene>
    <name evidence="12" type="ORF">SY83_02795</name>
</gene>
<keyword evidence="8" id="KW-0812">Transmembrane</keyword>
<evidence type="ECO:0000256" key="5">
    <source>
        <dbReference type="ARBA" id="ARBA00022670"/>
    </source>
</evidence>
<dbReference type="PROSITE" id="PS00501">
    <property type="entry name" value="SPASE_I_1"/>
    <property type="match status" value="1"/>
</dbReference>
<accession>A0A172TEF4</accession>
<dbReference type="PANTHER" id="PTHR43390:SF1">
    <property type="entry name" value="CHLOROPLAST PROCESSING PEPTIDASE"/>
    <property type="match status" value="1"/>
</dbReference>
<dbReference type="Proteomes" id="UP000076927">
    <property type="component" value="Chromosome"/>
</dbReference>
<dbReference type="GO" id="GO:0004252">
    <property type="term" value="F:serine-type endopeptidase activity"/>
    <property type="evidence" value="ECO:0007669"/>
    <property type="project" value="InterPro"/>
</dbReference>
<name>A0A172TEF4_9BACL</name>
<protein>
    <recommendedName>
        <fullName evidence="4 8">Signal peptidase I</fullName>
        <ecNumber evidence="4 8">3.4.21.89</ecNumber>
    </recommendedName>
</protein>
<dbReference type="InterPro" id="IPR019533">
    <property type="entry name" value="Peptidase_S26"/>
</dbReference>
<evidence type="ECO:0000259" key="11">
    <source>
        <dbReference type="Pfam" id="PF10502"/>
    </source>
</evidence>